<dbReference type="PANTHER" id="PTHR11680">
    <property type="entry name" value="SERINE HYDROXYMETHYLTRANSFERASE"/>
    <property type="match status" value="1"/>
</dbReference>
<keyword evidence="6 13" id="KW-0963">Cytoplasm</keyword>
<dbReference type="AlphaFoldDB" id="A0A037ZFE2"/>
<gene>
    <name evidence="13 16" type="primary">glyA</name>
    <name evidence="16" type="ORF">ACMU_15705</name>
</gene>
<evidence type="ECO:0000256" key="13">
    <source>
        <dbReference type="HAMAP-Rule" id="MF_00051"/>
    </source>
</evidence>
<comment type="function">
    <text evidence="12">Catalyzes the reversible interconversion of alpha-methyl-L-serine to D-alanine with tetrahydrofolate (THF) serving as the one-carbon carrier. Cannot use alpha-methyl-D-serine, L-serine, D-serine or L-alanine.</text>
</comment>
<dbReference type="PANTHER" id="PTHR11680:SF35">
    <property type="entry name" value="SERINE HYDROXYMETHYLTRANSFERASE 1"/>
    <property type="match status" value="1"/>
</dbReference>
<dbReference type="InterPro" id="IPR049943">
    <property type="entry name" value="Ser_HO-MeTrfase-like"/>
</dbReference>
<comment type="similarity">
    <text evidence="4 13">Belongs to the SHMT family.</text>
</comment>
<dbReference type="GO" id="GO:0008168">
    <property type="term" value="F:methyltransferase activity"/>
    <property type="evidence" value="ECO:0007669"/>
    <property type="project" value="UniProtKB-KW"/>
</dbReference>
<keyword evidence="10 13" id="KW-0663">Pyridoxal phosphate</keyword>
<comment type="subunit">
    <text evidence="5 13">Homodimer.</text>
</comment>
<dbReference type="GO" id="GO:0019264">
    <property type="term" value="P:glycine biosynthetic process from serine"/>
    <property type="evidence" value="ECO:0007669"/>
    <property type="project" value="UniProtKB-UniRule"/>
</dbReference>
<dbReference type="FunFam" id="3.90.1150.10:FF:000003">
    <property type="entry name" value="Serine hydroxymethyltransferase"/>
    <property type="match status" value="1"/>
</dbReference>
<keyword evidence="16" id="KW-0489">Methyltransferase</keyword>
<sequence length="431" mass="46383">MNAPHRDNGFFTEDLATRDPDIARINGLELERQRDEIELIASENIVSKAVMQAQGSVLTNKYAEGYPGRRYYGGCQIVDMAEELAIERAKELFGAGFANVQPNSGSQMNQAVFLALLQPGDTFMGLDLNSGGHLTHGSPVNMSGKWFNVVSYGVRQQDEMLDMDEIRAKALEHKPKLIVAGGTAYSRVWDWAAFREIADEVGAYLMVDMAHIAGLVAGGQHPSPLPHADVVTTTTHKSLRGPRGGMILTNDEAIAKKVNSAVFPGLQGGPLMHVIAAKAVAFGEALQPEFKDYAAQVVANARAMADQLMKGGINIVSGGTDNHLMLADLRPKGVTGKAAEKALGRAHITCNKNGVPFDPEKPFVTSGIRLGTPAGTTRGFGEPEFRQIADWIVQVVDGLAANGEDDNAEVENRVKAEVAELCARFPLYDGM</sequence>
<keyword evidence="9 13" id="KW-0808">Transferase</keyword>
<dbReference type="RefSeq" id="WP_035260481.1">
    <property type="nucleotide sequence ID" value="NZ_JFKE01000005.1"/>
</dbReference>
<evidence type="ECO:0000256" key="8">
    <source>
        <dbReference type="ARBA" id="ARBA00022605"/>
    </source>
</evidence>
<evidence type="ECO:0000256" key="12">
    <source>
        <dbReference type="ARBA" id="ARBA00057572"/>
    </source>
</evidence>
<evidence type="ECO:0000256" key="9">
    <source>
        <dbReference type="ARBA" id="ARBA00022679"/>
    </source>
</evidence>
<evidence type="ECO:0000256" key="6">
    <source>
        <dbReference type="ARBA" id="ARBA00022490"/>
    </source>
</evidence>
<comment type="pathway">
    <text evidence="13">Amino-acid biosynthesis; glycine biosynthesis; glycine from L-serine: step 1/1.</text>
</comment>
<keyword evidence="7 13" id="KW-0554">One-carbon metabolism</keyword>
<evidence type="ECO:0000256" key="14">
    <source>
        <dbReference type="PIRSR" id="PIRSR000412-50"/>
    </source>
</evidence>
<dbReference type="PIRSF" id="PIRSF000412">
    <property type="entry name" value="SHMT"/>
    <property type="match status" value="1"/>
</dbReference>
<evidence type="ECO:0000256" key="5">
    <source>
        <dbReference type="ARBA" id="ARBA00011738"/>
    </source>
</evidence>
<evidence type="ECO:0000256" key="2">
    <source>
        <dbReference type="ARBA" id="ARBA00001933"/>
    </source>
</evidence>
<evidence type="ECO:0000256" key="1">
    <source>
        <dbReference type="ARBA" id="ARBA00001528"/>
    </source>
</evidence>
<organism evidence="16 17">
    <name type="scientific">Actibacterium mucosum KCTC 23349</name>
    <dbReference type="NCBI Taxonomy" id="1454373"/>
    <lineage>
        <taxon>Bacteria</taxon>
        <taxon>Pseudomonadati</taxon>
        <taxon>Pseudomonadota</taxon>
        <taxon>Alphaproteobacteria</taxon>
        <taxon>Rhodobacterales</taxon>
        <taxon>Roseobacteraceae</taxon>
        <taxon>Actibacterium</taxon>
    </lineage>
</organism>
<evidence type="ECO:0000256" key="7">
    <source>
        <dbReference type="ARBA" id="ARBA00022563"/>
    </source>
</evidence>
<evidence type="ECO:0000259" key="15">
    <source>
        <dbReference type="Pfam" id="PF00464"/>
    </source>
</evidence>
<evidence type="ECO:0000256" key="4">
    <source>
        <dbReference type="ARBA" id="ARBA00006376"/>
    </source>
</evidence>
<protein>
    <recommendedName>
        <fullName evidence="13">Serine hydroxymethyltransferase</fullName>
        <shortName evidence="13">SHMT</shortName>
        <shortName evidence="13">Serine methylase</shortName>
        <ecNumber evidence="13">2.1.2.1</ecNumber>
    </recommendedName>
</protein>
<reference evidence="16 17" key="1">
    <citation type="submission" date="2014-03" db="EMBL/GenBank/DDBJ databases">
        <title>Draft Genome Sequence of Actibacterium mucosum KCTC 23349, a Marine Alphaproteobacterium with Complex Ionic Requirements Isolated from Mediterranean Seawater at Malvarrosa Beach, Valencia, Spain.</title>
        <authorList>
            <person name="Arahal D.R."/>
            <person name="Shao Z."/>
            <person name="Lai Q."/>
            <person name="Pujalte M.J."/>
        </authorList>
    </citation>
    <scope>NUCLEOTIDE SEQUENCE [LARGE SCALE GENOMIC DNA]</scope>
    <source>
        <strain evidence="16 17">KCTC 23349</strain>
    </source>
</reference>
<dbReference type="PROSITE" id="PS00096">
    <property type="entry name" value="SHMT"/>
    <property type="match status" value="1"/>
</dbReference>
<dbReference type="InterPro" id="IPR001085">
    <property type="entry name" value="Ser_HO-MeTrfase"/>
</dbReference>
<comment type="pathway">
    <text evidence="13">One-carbon metabolism; tetrahydrofolate interconversion.</text>
</comment>
<dbReference type="InterPro" id="IPR015422">
    <property type="entry name" value="PyrdxlP-dep_Trfase_small"/>
</dbReference>
<feature type="site" description="Plays an important role in substrate specificity" evidence="13">
    <location>
        <position position="236"/>
    </location>
</feature>
<dbReference type="EC" id="2.1.2.1" evidence="13"/>
<dbReference type="NCBIfam" id="NF000586">
    <property type="entry name" value="PRK00011.1"/>
    <property type="match status" value="1"/>
</dbReference>
<dbReference type="CDD" id="cd00378">
    <property type="entry name" value="SHMT"/>
    <property type="match status" value="1"/>
</dbReference>
<dbReference type="UniPathway" id="UPA00193"/>
<dbReference type="Pfam" id="PF00464">
    <property type="entry name" value="SHMT"/>
    <property type="match status" value="1"/>
</dbReference>
<comment type="caution">
    <text evidence="13">Lacks conserved residue(s) required for the propagation of feature annotation.</text>
</comment>
<dbReference type="UniPathway" id="UPA00288">
    <property type="reaction ID" value="UER01023"/>
</dbReference>
<comment type="catalytic activity">
    <reaction evidence="11">
        <text>(6R)-5,10-methylene-5,6,7,8-tetrahydrofolate + D-alanine + H2O = 2-methylserine + (6S)-5,6,7,8-tetrahydrofolate</text>
        <dbReference type="Rhea" id="RHEA:10064"/>
        <dbReference type="ChEBI" id="CHEBI:15377"/>
        <dbReference type="ChEBI" id="CHEBI:15636"/>
        <dbReference type="ChEBI" id="CHEBI:57416"/>
        <dbReference type="ChEBI" id="CHEBI:57453"/>
        <dbReference type="ChEBI" id="CHEBI:58275"/>
        <dbReference type="EC" id="2.1.2.7"/>
    </reaction>
</comment>
<dbReference type="InterPro" id="IPR015424">
    <property type="entry name" value="PyrdxlP-dep_Trfase"/>
</dbReference>
<dbReference type="GO" id="GO:0005829">
    <property type="term" value="C:cytosol"/>
    <property type="evidence" value="ECO:0007669"/>
    <property type="project" value="TreeGrafter"/>
</dbReference>
<dbReference type="GO" id="GO:0030170">
    <property type="term" value="F:pyridoxal phosphate binding"/>
    <property type="evidence" value="ECO:0007669"/>
    <property type="project" value="UniProtKB-UniRule"/>
</dbReference>
<proteinExistence type="inferred from homology"/>
<dbReference type="HAMAP" id="MF_00051">
    <property type="entry name" value="SHMT"/>
    <property type="match status" value="1"/>
</dbReference>
<feature type="binding site" evidence="13">
    <location>
        <begin position="132"/>
        <end position="134"/>
    </location>
    <ligand>
        <name>(6S)-5,6,7,8-tetrahydrofolate</name>
        <dbReference type="ChEBI" id="CHEBI:57453"/>
    </ligand>
</feature>
<evidence type="ECO:0000256" key="11">
    <source>
        <dbReference type="ARBA" id="ARBA00051216"/>
    </source>
</evidence>
<comment type="caution">
    <text evidence="16">The sequence shown here is derived from an EMBL/GenBank/DDBJ whole genome shotgun (WGS) entry which is preliminary data.</text>
</comment>
<comment type="catalytic activity">
    <reaction evidence="1 13">
        <text>(6R)-5,10-methylene-5,6,7,8-tetrahydrofolate + glycine + H2O = (6S)-5,6,7,8-tetrahydrofolate + L-serine</text>
        <dbReference type="Rhea" id="RHEA:15481"/>
        <dbReference type="ChEBI" id="CHEBI:15377"/>
        <dbReference type="ChEBI" id="CHEBI:15636"/>
        <dbReference type="ChEBI" id="CHEBI:33384"/>
        <dbReference type="ChEBI" id="CHEBI:57305"/>
        <dbReference type="ChEBI" id="CHEBI:57453"/>
        <dbReference type="EC" id="2.1.2.1"/>
    </reaction>
</comment>
<feature type="binding site" evidence="13">
    <location>
        <position position="252"/>
    </location>
    <ligand>
        <name>(6S)-5,6,7,8-tetrahydrofolate</name>
        <dbReference type="ChEBI" id="CHEBI:57453"/>
    </ligand>
</feature>
<name>A0A037ZFE2_9RHOB</name>
<dbReference type="Proteomes" id="UP000026249">
    <property type="component" value="Unassembled WGS sequence"/>
</dbReference>
<dbReference type="InterPro" id="IPR019798">
    <property type="entry name" value="Ser_HO-MeTrfase_PLP_BS"/>
</dbReference>
<dbReference type="STRING" id="1454373.ACMU_15705"/>
<dbReference type="SUPFAM" id="SSF53383">
    <property type="entry name" value="PLP-dependent transferases"/>
    <property type="match status" value="1"/>
</dbReference>
<accession>A0A037ZFE2</accession>
<dbReference type="InterPro" id="IPR015421">
    <property type="entry name" value="PyrdxlP-dep_Trfase_major"/>
</dbReference>
<dbReference type="EMBL" id="JFKE01000005">
    <property type="protein sequence ID" value="KAJ55200.1"/>
    <property type="molecule type" value="Genomic_DNA"/>
</dbReference>
<evidence type="ECO:0000256" key="10">
    <source>
        <dbReference type="ARBA" id="ARBA00022898"/>
    </source>
</evidence>
<comment type="cofactor">
    <cofactor evidence="2 13 14">
        <name>pyridoxal 5'-phosphate</name>
        <dbReference type="ChEBI" id="CHEBI:597326"/>
    </cofactor>
</comment>
<dbReference type="GO" id="GO:0032259">
    <property type="term" value="P:methylation"/>
    <property type="evidence" value="ECO:0007669"/>
    <property type="project" value="UniProtKB-KW"/>
</dbReference>
<keyword evidence="8 13" id="KW-0028">Amino-acid biosynthesis</keyword>
<dbReference type="InterPro" id="IPR039429">
    <property type="entry name" value="SHMT-like_dom"/>
</dbReference>
<comment type="function">
    <text evidence="13">Catalyzes the reversible interconversion of serine and glycine with tetrahydrofolate (THF) serving as the one-carbon carrier. This reaction serves as the major source of one-carbon groups required for the biosynthesis of purines, thymidylate, methionine, and other important biomolecules. Also exhibits THF-independent aldolase activity toward beta-hydroxyamino acids, producing glycine and aldehydes, via a retro-aldol mechanism.</text>
</comment>
<dbReference type="Gene3D" id="3.90.1150.10">
    <property type="entry name" value="Aspartate Aminotransferase, domain 1"/>
    <property type="match status" value="1"/>
</dbReference>
<comment type="subcellular location">
    <subcellularLocation>
        <location evidence="3 13">Cytoplasm</location>
    </subcellularLocation>
</comment>
<feature type="domain" description="Serine hydroxymethyltransferase-like" evidence="15">
    <location>
        <begin position="16"/>
        <end position="392"/>
    </location>
</feature>
<dbReference type="GO" id="GO:0004372">
    <property type="term" value="F:glycine hydroxymethyltransferase activity"/>
    <property type="evidence" value="ECO:0007669"/>
    <property type="project" value="UniProtKB-UniRule"/>
</dbReference>
<feature type="binding site" evidence="13">
    <location>
        <position position="128"/>
    </location>
    <ligand>
        <name>(6S)-5,6,7,8-tetrahydrofolate</name>
        <dbReference type="ChEBI" id="CHEBI:57453"/>
    </ligand>
</feature>
<dbReference type="GO" id="GO:0050413">
    <property type="term" value="F:D-alanine 2-hydroxymethyltransferase activity"/>
    <property type="evidence" value="ECO:0007669"/>
    <property type="project" value="UniProtKB-EC"/>
</dbReference>
<dbReference type="OrthoDB" id="9803846at2"/>
<evidence type="ECO:0000256" key="3">
    <source>
        <dbReference type="ARBA" id="ARBA00004496"/>
    </source>
</evidence>
<evidence type="ECO:0000313" key="17">
    <source>
        <dbReference type="Proteomes" id="UP000026249"/>
    </source>
</evidence>
<feature type="modified residue" description="N6-(pyridoxal phosphate)lysine" evidence="13 14">
    <location>
        <position position="237"/>
    </location>
</feature>
<dbReference type="FunFam" id="3.40.640.10:FF:000001">
    <property type="entry name" value="Serine hydroxymethyltransferase"/>
    <property type="match status" value="1"/>
</dbReference>
<dbReference type="GO" id="GO:0035999">
    <property type="term" value="P:tetrahydrofolate interconversion"/>
    <property type="evidence" value="ECO:0007669"/>
    <property type="project" value="UniProtKB-UniRule"/>
</dbReference>
<keyword evidence="17" id="KW-1185">Reference proteome</keyword>
<evidence type="ECO:0000313" key="16">
    <source>
        <dbReference type="EMBL" id="KAJ55200.1"/>
    </source>
</evidence>
<dbReference type="Gene3D" id="3.40.640.10">
    <property type="entry name" value="Type I PLP-dependent aspartate aminotransferase-like (Major domain)"/>
    <property type="match status" value="1"/>
</dbReference>